<protein>
    <submittedName>
        <fullName evidence="1">Uncharacterized protein</fullName>
    </submittedName>
</protein>
<dbReference type="AlphaFoldDB" id="A0A8J3C4S3"/>
<accession>A0A8J3C4S3</accession>
<reference evidence="1" key="2">
    <citation type="submission" date="2020-09" db="EMBL/GenBank/DDBJ databases">
        <authorList>
            <person name="Sun Q."/>
            <person name="Zhou Y."/>
        </authorList>
    </citation>
    <scope>NUCLEOTIDE SEQUENCE</scope>
    <source>
        <strain evidence="1">CGMCC 4.7299</strain>
    </source>
</reference>
<gene>
    <name evidence="1" type="ORF">GCM10012284_47010</name>
</gene>
<proteinExistence type="predicted"/>
<evidence type="ECO:0000313" key="2">
    <source>
        <dbReference type="Proteomes" id="UP000656042"/>
    </source>
</evidence>
<name>A0A8J3C4S3_9ACTN</name>
<dbReference type="Proteomes" id="UP000656042">
    <property type="component" value="Unassembled WGS sequence"/>
</dbReference>
<keyword evidence="2" id="KW-1185">Reference proteome</keyword>
<dbReference type="RefSeq" id="WP_189081459.1">
    <property type="nucleotide sequence ID" value="NZ_BMMX01000027.1"/>
</dbReference>
<evidence type="ECO:0000313" key="1">
    <source>
        <dbReference type="EMBL" id="GGL07326.1"/>
    </source>
</evidence>
<reference evidence="1" key="1">
    <citation type="journal article" date="2014" name="Int. J. Syst. Evol. Microbiol.">
        <title>Complete genome sequence of Corynebacterium casei LMG S-19264T (=DSM 44701T), isolated from a smear-ripened cheese.</title>
        <authorList>
            <consortium name="US DOE Joint Genome Institute (JGI-PGF)"/>
            <person name="Walter F."/>
            <person name="Albersmeier A."/>
            <person name="Kalinowski J."/>
            <person name="Ruckert C."/>
        </authorList>
    </citation>
    <scope>NUCLEOTIDE SEQUENCE</scope>
    <source>
        <strain evidence="1">CGMCC 4.7299</strain>
    </source>
</reference>
<organism evidence="1 2">
    <name type="scientific">Mangrovihabitans endophyticus</name>
    <dbReference type="NCBI Taxonomy" id="1751298"/>
    <lineage>
        <taxon>Bacteria</taxon>
        <taxon>Bacillati</taxon>
        <taxon>Actinomycetota</taxon>
        <taxon>Actinomycetes</taxon>
        <taxon>Micromonosporales</taxon>
        <taxon>Micromonosporaceae</taxon>
        <taxon>Mangrovihabitans</taxon>
    </lineage>
</organism>
<dbReference type="EMBL" id="BMMX01000027">
    <property type="protein sequence ID" value="GGL07326.1"/>
    <property type="molecule type" value="Genomic_DNA"/>
</dbReference>
<comment type="caution">
    <text evidence="1">The sequence shown here is derived from an EMBL/GenBank/DDBJ whole genome shotgun (WGS) entry which is preliminary data.</text>
</comment>
<sequence length="95" mass="10002">MLVLVLVAAVAVVLIVVIVWPAVRGHGDDAAPTPAIGPESAAEHIPESLEGALVGQLLRCEISRAQFRAEMARAAQRDADRHPLVMPPDIAPPEA</sequence>